<dbReference type="GO" id="GO:0003677">
    <property type="term" value="F:DNA binding"/>
    <property type="evidence" value="ECO:0007669"/>
    <property type="project" value="InterPro"/>
</dbReference>
<dbReference type="RefSeq" id="WP_123205640.1">
    <property type="nucleotide sequence ID" value="NZ_RBEE01000013.1"/>
</dbReference>
<dbReference type="Pfam" id="PF01381">
    <property type="entry name" value="HTH_3"/>
    <property type="match status" value="1"/>
</dbReference>
<dbReference type="CDD" id="cd00093">
    <property type="entry name" value="HTH_XRE"/>
    <property type="match status" value="1"/>
</dbReference>
<dbReference type="SMART" id="SM00530">
    <property type="entry name" value="HTH_XRE"/>
    <property type="match status" value="1"/>
</dbReference>
<dbReference type="Proteomes" id="UP000274046">
    <property type="component" value="Unassembled WGS sequence"/>
</dbReference>
<dbReference type="InterPro" id="IPR001387">
    <property type="entry name" value="Cro/C1-type_HTH"/>
</dbReference>
<dbReference type="AlphaFoldDB" id="A0A3N0BVS6"/>
<dbReference type="SUPFAM" id="SSF47413">
    <property type="entry name" value="lambda repressor-like DNA-binding domains"/>
    <property type="match status" value="1"/>
</dbReference>
<protein>
    <submittedName>
        <fullName evidence="2">XRE family transcriptional regulator</fullName>
    </submittedName>
</protein>
<dbReference type="EMBL" id="RBEE01000013">
    <property type="protein sequence ID" value="RNL53767.1"/>
    <property type="molecule type" value="Genomic_DNA"/>
</dbReference>
<keyword evidence="3" id="KW-1185">Reference proteome</keyword>
<organism evidence="2 3">
    <name type="scientific">Pedobacter jejuensis</name>
    <dbReference type="NCBI Taxonomy" id="1268550"/>
    <lineage>
        <taxon>Bacteria</taxon>
        <taxon>Pseudomonadati</taxon>
        <taxon>Bacteroidota</taxon>
        <taxon>Sphingobacteriia</taxon>
        <taxon>Sphingobacteriales</taxon>
        <taxon>Sphingobacteriaceae</taxon>
        <taxon>Pedobacter</taxon>
    </lineage>
</organism>
<dbReference type="PROSITE" id="PS50943">
    <property type="entry name" value="HTH_CROC1"/>
    <property type="match status" value="1"/>
</dbReference>
<reference evidence="2 3" key="1">
    <citation type="submission" date="2018-10" db="EMBL/GenBank/DDBJ databases">
        <title>Genome sequencing of Pedobacter jejuensis TNB23.</title>
        <authorList>
            <person name="Cho Y.-J."/>
            <person name="Cho A."/>
            <person name="Kim O.-S."/>
        </authorList>
    </citation>
    <scope>NUCLEOTIDE SEQUENCE [LARGE SCALE GENOMIC DNA]</scope>
    <source>
        <strain evidence="2 3">TNB23</strain>
    </source>
</reference>
<evidence type="ECO:0000259" key="1">
    <source>
        <dbReference type="PROSITE" id="PS50943"/>
    </source>
</evidence>
<accession>A0A3N0BVS6</accession>
<dbReference type="OrthoDB" id="763945at2"/>
<sequence length="118" mass="13708">MTLEDQLKNRFIAFRKKHIGSQYDAAEVCECSQKNISEIESGKTSISLNTAYMLYKKKKMSTEWFFDGKGSDLRTSEPKESLLTNISELKGEIEVMKKYIETMQKSMKKLIIDFYAIK</sequence>
<dbReference type="InterPro" id="IPR010982">
    <property type="entry name" value="Lambda_DNA-bd_dom_sf"/>
</dbReference>
<comment type="caution">
    <text evidence="2">The sequence shown here is derived from an EMBL/GenBank/DDBJ whole genome shotgun (WGS) entry which is preliminary data.</text>
</comment>
<proteinExistence type="predicted"/>
<evidence type="ECO:0000313" key="3">
    <source>
        <dbReference type="Proteomes" id="UP000274046"/>
    </source>
</evidence>
<feature type="domain" description="HTH cro/C1-type" evidence="1">
    <location>
        <begin position="11"/>
        <end position="65"/>
    </location>
</feature>
<dbReference type="Gene3D" id="1.10.260.40">
    <property type="entry name" value="lambda repressor-like DNA-binding domains"/>
    <property type="match status" value="1"/>
</dbReference>
<gene>
    <name evidence="2" type="ORF">D7004_09525</name>
</gene>
<name>A0A3N0BVS6_9SPHI</name>
<evidence type="ECO:0000313" key="2">
    <source>
        <dbReference type="EMBL" id="RNL53767.1"/>
    </source>
</evidence>